<dbReference type="InterPro" id="IPR011990">
    <property type="entry name" value="TPR-like_helical_dom_sf"/>
</dbReference>
<protein>
    <submittedName>
        <fullName evidence="2">SPBc2 prophage-derived glycosyltransferase SunS</fullName>
        <ecNumber evidence="2">2.4.1.-</ecNumber>
    </submittedName>
</protein>
<dbReference type="Gene3D" id="3.90.550.10">
    <property type="entry name" value="Spore Coat Polysaccharide Biosynthesis Protein SpsA, Chain A"/>
    <property type="match status" value="2"/>
</dbReference>
<proteinExistence type="predicted"/>
<accession>A0A239VUF5</accession>
<feature type="domain" description="Glycosyltransferase 2-like" evidence="1">
    <location>
        <begin position="410"/>
        <end position="491"/>
    </location>
</feature>
<keyword evidence="2" id="KW-0808">Transferase</keyword>
<organism evidence="2 3">
    <name type="scientific">Dermatophilus congolensis</name>
    <dbReference type="NCBI Taxonomy" id="1863"/>
    <lineage>
        <taxon>Bacteria</taxon>
        <taxon>Bacillati</taxon>
        <taxon>Actinomycetota</taxon>
        <taxon>Actinomycetes</taxon>
        <taxon>Micrococcales</taxon>
        <taxon>Dermatophilaceae</taxon>
        <taxon>Dermatophilus</taxon>
    </lineage>
</organism>
<dbReference type="OrthoDB" id="9815923at2"/>
<dbReference type="EC" id="2.4.1.-" evidence="2"/>
<gene>
    <name evidence="2" type="primary">sunS</name>
    <name evidence="2" type="ORF">SAMEA4475696_02341</name>
</gene>
<dbReference type="InterPro" id="IPR029044">
    <property type="entry name" value="Nucleotide-diphossugar_trans"/>
</dbReference>
<name>A0A239VUF5_9MICO</name>
<dbReference type="SUPFAM" id="SSF48452">
    <property type="entry name" value="TPR-like"/>
    <property type="match status" value="2"/>
</dbReference>
<dbReference type="PANTHER" id="PTHR43630">
    <property type="entry name" value="POLY-BETA-1,6-N-ACETYL-D-GLUCOSAMINE SYNTHASE"/>
    <property type="match status" value="1"/>
</dbReference>
<dbReference type="SUPFAM" id="SSF53448">
    <property type="entry name" value="Nucleotide-diphospho-sugar transferases"/>
    <property type="match status" value="2"/>
</dbReference>
<dbReference type="EMBL" id="LT906453">
    <property type="protein sequence ID" value="SNV25911.1"/>
    <property type="molecule type" value="Genomic_DNA"/>
</dbReference>
<evidence type="ECO:0000259" key="1">
    <source>
        <dbReference type="Pfam" id="PF00535"/>
    </source>
</evidence>
<feature type="domain" description="Glycosyltransferase 2-like" evidence="1">
    <location>
        <begin position="770"/>
        <end position="876"/>
    </location>
</feature>
<dbReference type="KEGG" id="dco:SAMEA4475696_2341"/>
<dbReference type="Pfam" id="PF00535">
    <property type="entry name" value="Glycos_transf_2"/>
    <property type="match status" value="2"/>
</dbReference>
<dbReference type="InterPro" id="IPR001173">
    <property type="entry name" value="Glyco_trans_2-like"/>
</dbReference>
<sequence length="1130" mass="125757">MTTKRSLRLDVIAVVQPGETIDQVNSFVKHIRDWFAEQCDTIYVYYAGEEWKAISSQGWQNVQIIRGFWDNDLGRARLDALNATTSDWAIILDINERLSGDPKKILKILENPLYGSEDYASVPLKVNKKKYYYGRLVRPQNAHADGSIWETIDTGFAPERSFIDIPESALQVTSTSSKFPLPEEKISRRLGRLKKDTDLSKGNDRQISYEIAQELQKLGDIDAAYQEYKKVAIGEDNWAWAAREAWADLLTSQKRLEDAASLLEQLEPGPNPEFATWLRAKWCIASGKTSQALDLMQHLECPTPTLGTPFPEDAVLRARLRLACHTGRKHDELTSRLALFIAGIEIHGAGKKLLKLWGKRRPEELGEVILEARSNHLEAIADEFDRSPYPGNLVARTIREHRQRYSVAAVIIARDEARCIQRCINSIKPFVDEVLVADTGSEDNTAELAEAAGARVIHIPWTDNFSEAHNTALDAAGADWHVIIDADEVIAAGGRELYDLHDLSPEFVLTVNVVSSFRLGETITTQSEPQSRILPGTVRYRGIIHATPQHDLPLRQVRITIEHDGYEPEQLAKKLPRREKMLRAAIAAEPDDPYLRYQLGRNLETQGRLPEAAEQYDKIDRKTLPPEPWQHILIVQCAHTLTSINRSLDALTLLGEYTDEFDHSSDYHFVAGNVLLDLATQQPELAAELLPQSAAEFRRALEIGEPTDLFGHVNGRGSYLAACNLEIVEQGCRDLGIALPDHAYTPSTTKTLQRGDAEDLAPLPNGSLDVVMIVKNEEAHLAQTLESCESLRPLLGEICVYDTGSTDTTRDIARAHGAKVAEGFWDNNYSRARNAAAAMSSAPWLLVLDADERVFANPTRLAHELAVAEAANDVALYIEAAPTSAPGERMQGNEYWMSPRIYRPDLAHYARPVHAELRGLDGHRFNESTELAPETIRIENDGFGASRTKNSVQRALSLTKVAKASRSDTADQMAALVDQARAQWGAGDPDNARKSLHAAIALDPSTTYYRWAYQWLIRIELETENIDAAARELDVLKGFAPTDSYTRWLEAHLKLAQGQTSEALHIVQSLDHVVDAAGLPLSREVVAEAQLAAARQTDDALAIARALLRLGKARNDQELVHKASAALRNA</sequence>
<dbReference type="Gene3D" id="1.25.40.10">
    <property type="entry name" value="Tetratricopeptide repeat domain"/>
    <property type="match status" value="2"/>
</dbReference>
<keyword evidence="2" id="KW-0328">Glycosyltransferase</keyword>
<dbReference type="STRING" id="1121387.GCA_000429885_00703"/>
<reference evidence="2 3" key="1">
    <citation type="submission" date="2017-06" db="EMBL/GenBank/DDBJ databases">
        <authorList>
            <consortium name="Pathogen Informatics"/>
        </authorList>
    </citation>
    <scope>NUCLEOTIDE SEQUENCE [LARGE SCALE GENOMIC DNA]</scope>
    <source>
        <strain evidence="2 3">NCTC13039</strain>
    </source>
</reference>
<evidence type="ECO:0000313" key="3">
    <source>
        <dbReference type="Proteomes" id="UP000242637"/>
    </source>
</evidence>
<dbReference type="PANTHER" id="PTHR43630:SF2">
    <property type="entry name" value="GLYCOSYLTRANSFERASE"/>
    <property type="match status" value="1"/>
</dbReference>
<dbReference type="AlphaFoldDB" id="A0A239VUF5"/>
<evidence type="ECO:0000313" key="2">
    <source>
        <dbReference type="EMBL" id="SNV25911.1"/>
    </source>
</evidence>
<dbReference type="GO" id="GO:0016757">
    <property type="term" value="F:glycosyltransferase activity"/>
    <property type="evidence" value="ECO:0007669"/>
    <property type="project" value="UniProtKB-KW"/>
</dbReference>
<dbReference type="Proteomes" id="UP000242637">
    <property type="component" value="Chromosome 1"/>
</dbReference>
<keyword evidence="3" id="KW-1185">Reference proteome</keyword>